<organism evidence="6 7">
    <name type="scientific">Roseateles flavus</name>
    <dbReference type="NCBI Taxonomy" id="3149041"/>
    <lineage>
        <taxon>Bacteria</taxon>
        <taxon>Pseudomonadati</taxon>
        <taxon>Pseudomonadota</taxon>
        <taxon>Betaproteobacteria</taxon>
        <taxon>Burkholderiales</taxon>
        <taxon>Sphaerotilaceae</taxon>
        <taxon>Roseateles</taxon>
    </lineage>
</organism>
<dbReference type="InterPro" id="IPR000700">
    <property type="entry name" value="PAS-assoc_C"/>
</dbReference>
<feature type="domain" description="PAS" evidence="2">
    <location>
        <begin position="433"/>
        <end position="504"/>
    </location>
</feature>
<dbReference type="InterPro" id="IPR052155">
    <property type="entry name" value="Biofilm_reg_signaling"/>
</dbReference>
<dbReference type="InterPro" id="IPR001633">
    <property type="entry name" value="EAL_dom"/>
</dbReference>
<dbReference type="Proteomes" id="UP001462640">
    <property type="component" value="Unassembled WGS sequence"/>
</dbReference>
<dbReference type="InterPro" id="IPR000160">
    <property type="entry name" value="GGDEF_dom"/>
</dbReference>
<keyword evidence="1" id="KW-0812">Transmembrane</keyword>
<dbReference type="InterPro" id="IPR035965">
    <property type="entry name" value="PAS-like_dom_sf"/>
</dbReference>
<keyword evidence="7" id="KW-1185">Reference proteome</keyword>
<keyword evidence="1" id="KW-1133">Transmembrane helix</keyword>
<dbReference type="NCBIfam" id="TIGR00229">
    <property type="entry name" value="sensory_box"/>
    <property type="match status" value="1"/>
</dbReference>
<dbReference type="PROSITE" id="PS50887">
    <property type="entry name" value="GGDEF"/>
    <property type="match status" value="1"/>
</dbReference>
<dbReference type="SUPFAM" id="SSF141868">
    <property type="entry name" value="EAL domain-like"/>
    <property type="match status" value="1"/>
</dbReference>
<evidence type="ECO:0000259" key="3">
    <source>
        <dbReference type="PROSITE" id="PS50113"/>
    </source>
</evidence>
<dbReference type="PROSITE" id="PS50883">
    <property type="entry name" value="EAL"/>
    <property type="match status" value="1"/>
</dbReference>
<dbReference type="CDD" id="cd01948">
    <property type="entry name" value="EAL"/>
    <property type="match status" value="1"/>
</dbReference>
<feature type="transmembrane region" description="Helical" evidence="1">
    <location>
        <begin position="395"/>
        <end position="414"/>
    </location>
</feature>
<evidence type="ECO:0000259" key="4">
    <source>
        <dbReference type="PROSITE" id="PS50883"/>
    </source>
</evidence>
<feature type="domain" description="GGDEF" evidence="5">
    <location>
        <begin position="591"/>
        <end position="746"/>
    </location>
</feature>
<evidence type="ECO:0000256" key="1">
    <source>
        <dbReference type="SAM" id="Phobius"/>
    </source>
</evidence>
<feature type="domain" description="PAC" evidence="3">
    <location>
        <begin position="504"/>
        <end position="560"/>
    </location>
</feature>
<dbReference type="CDD" id="cd01949">
    <property type="entry name" value="GGDEF"/>
    <property type="match status" value="1"/>
</dbReference>
<keyword evidence="1" id="KW-0472">Membrane</keyword>
<feature type="domain" description="EAL" evidence="4">
    <location>
        <begin position="755"/>
        <end position="1010"/>
    </location>
</feature>
<accession>A0ABV0GDA6</accession>
<comment type="caution">
    <text evidence="6">The sequence shown here is derived from an EMBL/GenBank/DDBJ whole genome shotgun (WGS) entry which is preliminary data.</text>
</comment>
<dbReference type="RefSeq" id="WP_347609100.1">
    <property type="nucleotide sequence ID" value="NZ_JBDPZC010000003.1"/>
</dbReference>
<dbReference type="InterPro" id="IPR000014">
    <property type="entry name" value="PAS"/>
</dbReference>
<name>A0ABV0GDA6_9BURK</name>
<dbReference type="PROSITE" id="PS50112">
    <property type="entry name" value="PAS"/>
    <property type="match status" value="1"/>
</dbReference>
<feature type="transmembrane region" description="Helical" evidence="1">
    <location>
        <begin position="370"/>
        <end position="389"/>
    </location>
</feature>
<dbReference type="PANTHER" id="PTHR44757">
    <property type="entry name" value="DIGUANYLATE CYCLASE DGCP"/>
    <property type="match status" value="1"/>
</dbReference>
<evidence type="ECO:0000313" key="7">
    <source>
        <dbReference type="Proteomes" id="UP001462640"/>
    </source>
</evidence>
<dbReference type="InterPro" id="IPR007890">
    <property type="entry name" value="CHASE2"/>
</dbReference>
<dbReference type="EMBL" id="JBDPZC010000003">
    <property type="protein sequence ID" value="MEO3713034.1"/>
    <property type="molecule type" value="Genomic_DNA"/>
</dbReference>
<dbReference type="SUPFAM" id="SSF55073">
    <property type="entry name" value="Nucleotide cyclase"/>
    <property type="match status" value="1"/>
</dbReference>
<sequence>MHAAQASHAGRPGRWHQAGGQLLLAALVGLLCLLLWSQRAQWPLLQRLDRLLLDAQLQLRGPLQPQAPITLVAVDDRSLQALGRIVPDRAQLAQALAPIAQARPRALALDTLLLAPAADPADDEALAAAMTQVGTVLLPFALPAELEAGEQAVEPDEAVLRSAFTRYAGDAAQLFQACTLRQPLPLLARAAAALGHVSVQRGVDGAVPFDLPVLAYEGELYPSLALRLAGASRGLDWAQARAQLGEAVLWQDLTLPLDALSRQWINYYGPAGRFEQISFIDLLEGRVPPERLHDRILLLGSTALGAGDAFPSPFDGGLPGVERLATAVDNLLSQRVLRHPPLAALMEMGLMLGLPLLVGLSLARLGLWRAYALQAVLLLALALALQWGLARHHVLDLGLPLLSLVLASLGAIFIRGLSEQARRRQALQALRESEQRYALAARGANDGLWDWDLVHGSVHFSPRCLALLGLAADEAQGIDTLGKPLAPAAREGLQAAIEAHLQGRSLQLHQVLQFEQGGQQRWLLLKGAAIREPRGGRALRMAGSLSDISEQQRLQQQLSHDALHDRLSGLPNRTAFRTQLAQMMSLAPGRRELGLLMLGLDEFRSFNEVHGPLAGDEVLRQLARRLREAEVMARAQGQGLLLARLSGDEFGLGFSGPLEPGGGAPGGWPVWALQQLAAPFEIGATPVSMGGDTPALPVQQVQLQACVGWAHQAQGPGEVDELLAAAESALARAKSQGPGHLHAFDAAEQLVEHSRRWMREQIERALQEGGQFQLHYQPFIRLSDRRLLGFEALLRWQHPERGLIMPGDFIPVAEASGQIAAIGRWTLLEAAAQLQRWAAQGFQGEIAVNVSGVQLEREDELLRDARDTLAALGAVPARQLKLEVTESMAMANPTRSAELLRQLSVMGFKLSIDDFGTGYSSLAYLHRFPFDTLKVDRSFVMRLAAGLEAQEIVRTIVGLALALGKQTLAEGVEDEAQAELLARLGVQVGQGWLFAKALPEAQATAWLARA</sequence>
<dbReference type="SMART" id="SM00267">
    <property type="entry name" value="GGDEF"/>
    <property type="match status" value="1"/>
</dbReference>
<evidence type="ECO:0000313" key="6">
    <source>
        <dbReference type="EMBL" id="MEO3713034.1"/>
    </source>
</evidence>
<dbReference type="Gene3D" id="3.30.70.270">
    <property type="match status" value="1"/>
</dbReference>
<proteinExistence type="predicted"/>
<gene>
    <name evidence="6" type="ORF">ABDJ40_09690</name>
</gene>
<dbReference type="SUPFAM" id="SSF55785">
    <property type="entry name" value="PYP-like sensor domain (PAS domain)"/>
    <property type="match status" value="1"/>
</dbReference>
<feature type="transmembrane region" description="Helical" evidence="1">
    <location>
        <begin position="342"/>
        <end position="363"/>
    </location>
</feature>
<evidence type="ECO:0000259" key="5">
    <source>
        <dbReference type="PROSITE" id="PS50887"/>
    </source>
</evidence>
<dbReference type="SMART" id="SM01080">
    <property type="entry name" value="CHASE2"/>
    <property type="match status" value="1"/>
</dbReference>
<dbReference type="NCBIfam" id="TIGR00254">
    <property type="entry name" value="GGDEF"/>
    <property type="match status" value="1"/>
</dbReference>
<dbReference type="Gene3D" id="3.20.20.450">
    <property type="entry name" value="EAL domain"/>
    <property type="match status" value="1"/>
</dbReference>
<dbReference type="Pfam" id="PF00563">
    <property type="entry name" value="EAL"/>
    <property type="match status" value="1"/>
</dbReference>
<dbReference type="PROSITE" id="PS50113">
    <property type="entry name" value="PAC"/>
    <property type="match status" value="1"/>
</dbReference>
<dbReference type="InterPro" id="IPR043128">
    <property type="entry name" value="Rev_trsase/Diguanyl_cyclase"/>
</dbReference>
<evidence type="ECO:0000259" key="2">
    <source>
        <dbReference type="PROSITE" id="PS50112"/>
    </source>
</evidence>
<dbReference type="PANTHER" id="PTHR44757:SF2">
    <property type="entry name" value="BIOFILM ARCHITECTURE MAINTENANCE PROTEIN MBAA"/>
    <property type="match status" value="1"/>
</dbReference>
<dbReference type="Gene3D" id="3.30.450.20">
    <property type="entry name" value="PAS domain"/>
    <property type="match status" value="1"/>
</dbReference>
<dbReference type="InterPro" id="IPR029787">
    <property type="entry name" value="Nucleotide_cyclase"/>
</dbReference>
<dbReference type="InterPro" id="IPR035919">
    <property type="entry name" value="EAL_sf"/>
</dbReference>
<reference evidence="6 7" key="1">
    <citation type="submission" date="2024-05" db="EMBL/GenBank/DDBJ databases">
        <title>Roseateles sp. 2.12 16S ribosomal RNA gene Genome sequencing and assembly.</title>
        <authorList>
            <person name="Woo H."/>
        </authorList>
    </citation>
    <scope>NUCLEOTIDE SEQUENCE [LARGE SCALE GENOMIC DNA]</scope>
    <source>
        <strain evidence="6 7">2.12</strain>
    </source>
</reference>
<dbReference type="SMART" id="SM00091">
    <property type="entry name" value="PAS"/>
    <property type="match status" value="1"/>
</dbReference>
<dbReference type="Pfam" id="PF05226">
    <property type="entry name" value="CHASE2"/>
    <property type="match status" value="1"/>
</dbReference>
<dbReference type="Pfam" id="PF00990">
    <property type="entry name" value="GGDEF"/>
    <property type="match status" value="1"/>
</dbReference>
<dbReference type="SMART" id="SM00052">
    <property type="entry name" value="EAL"/>
    <property type="match status" value="1"/>
</dbReference>
<protein>
    <submittedName>
        <fullName evidence="6">EAL domain-containing protein</fullName>
    </submittedName>
</protein>